<dbReference type="EMBL" id="CAADEY010000086">
    <property type="protein sequence ID" value="VFJ60983.1"/>
    <property type="molecule type" value="Genomic_DNA"/>
</dbReference>
<dbReference type="PIRSF" id="PIRSF028744">
    <property type="entry name" value="Addict_mod_HI1419"/>
    <property type="match status" value="1"/>
</dbReference>
<dbReference type="NCBIfam" id="TIGR02683">
    <property type="entry name" value="upstrm_HI1419"/>
    <property type="match status" value="1"/>
</dbReference>
<name>A0A450T356_9GAMM</name>
<proteinExistence type="predicted"/>
<protein>
    <submittedName>
        <fullName evidence="2">Putative addiction module killer protein</fullName>
    </submittedName>
</protein>
<dbReference type="InterPro" id="IPR014056">
    <property type="entry name" value="TypeIITA-like_toxin_pred"/>
</dbReference>
<dbReference type="EMBL" id="CAADEX010000026">
    <property type="protein sequence ID" value="VFJ49797.1"/>
    <property type="molecule type" value="Genomic_DNA"/>
</dbReference>
<sequence length="96" mass="10991">MQTIYTTEVFDNWFANLRDKRAAKRVQARIRRAELGNFGDCEPVGEGVSEMRIHYGPGYRVYFTRHGMEIVILLAGGDKSTQSKDIKTALRIARKL</sequence>
<dbReference type="PANTHER" id="PTHR41791">
    <property type="entry name" value="SSL7039 PROTEIN"/>
    <property type="match status" value="1"/>
</dbReference>
<dbReference type="AlphaFoldDB" id="A0A450T356"/>
<reference evidence="2" key="1">
    <citation type="submission" date="2019-02" db="EMBL/GenBank/DDBJ databases">
        <authorList>
            <person name="Gruber-Vodicka R. H."/>
            <person name="Seah K. B. B."/>
        </authorList>
    </citation>
    <scope>NUCLEOTIDE SEQUENCE</scope>
    <source>
        <strain evidence="2">BECK_DK161</strain>
        <strain evidence="1">BECK_DK47</strain>
    </source>
</reference>
<accession>A0A450T356</accession>
<dbReference type="PANTHER" id="PTHR41791:SF1">
    <property type="entry name" value="SSL7039 PROTEIN"/>
    <property type="match status" value="1"/>
</dbReference>
<evidence type="ECO:0000313" key="2">
    <source>
        <dbReference type="EMBL" id="VFJ60983.1"/>
    </source>
</evidence>
<gene>
    <name evidence="1" type="ORF">BECKDK2373B_GA0170837_102614</name>
    <name evidence="2" type="ORF">BECKDK2373C_GA0170839_10865</name>
</gene>
<dbReference type="Pfam" id="PF05973">
    <property type="entry name" value="Gp49"/>
    <property type="match status" value="1"/>
</dbReference>
<dbReference type="InterPro" id="IPR009241">
    <property type="entry name" value="HigB-like"/>
</dbReference>
<evidence type="ECO:0000313" key="1">
    <source>
        <dbReference type="EMBL" id="VFJ49797.1"/>
    </source>
</evidence>
<organism evidence="2">
    <name type="scientific">Candidatus Kentrum sp. DK</name>
    <dbReference type="NCBI Taxonomy" id="2126562"/>
    <lineage>
        <taxon>Bacteria</taxon>
        <taxon>Pseudomonadati</taxon>
        <taxon>Pseudomonadota</taxon>
        <taxon>Gammaproteobacteria</taxon>
        <taxon>Candidatus Kentrum</taxon>
    </lineage>
</organism>